<sequence>MLLAVGLQSPYQPLDVNIDLAVDAQDARDVIGILQTGHAAADESVKATGVFADVSGDNHVTPLDALRIVNHLDRQSPTIAAKLIDDSGGDGEQRYDLVTQELGLQVRTRGINELQVLINDLAISQLLMVDDGEDFLLTSTMIESALGAPLTDGVQTIELRDRESGFRCEFEVVLDRTSPQPIFHAADPVYQQQGTRLVIGFDEPIRSGVPLSADNIRVQRADSEHVIAVKAVRELASDQLAIEFDEAIANGTYKIKFIDSLQDVAGNQLTSPLPTIEVDRYFTFDVDPSSQLVTVEAVAPTISVQWDRAIQDAVIETSPGPTVASRAYGILHTAIYDAWSAYDPRAISTTIGDQLQRPDDENTLENKRVAISYAAHSVLVDLFPTQRERFDLLMQQLGLDPSADPNNATTPVGIGHRMAAELLAVRHEDGSNQLGSSVDGAVGVPYSDVSGYVAANQAGSTSIVDRWTPEFVPIDVSPAQADHLRTQQYLTPHWGEVAPFAVEDLDSLRPPLPEPFLLVNGTVDMSSKTITLEDGQVLAISRSLIGTVINPNFIQQAEELVEISSQLTDQQKLVAEFWEDGGNTSFPPGTWMTFGQFVSARDRHTLDQDVAMFFALGNAVMDAGIATWEAKRFYDYARPVRAIRSLGHLGLIGDFDVDRQVWMIDAWNPAKGTQRQPATDFLTYQTPGSDPSPPFAEYTSGHSSFSAAGATILELFTGGETFGATISLPAGSSRFEPEVVPGEATTLSWQTFREAANEAGVSRIYGGIHFADGDLQGRQLGDRVGRIVWDRVQALLHGGQE</sequence>
<dbReference type="PANTHER" id="PTHR34599:SF2">
    <property type="entry name" value="TRAF-TYPE DOMAIN-CONTAINING PROTEIN"/>
    <property type="match status" value="1"/>
</dbReference>
<dbReference type="EMBL" id="BAABRO010000010">
    <property type="protein sequence ID" value="GAA5508722.1"/>
    <property type="molecule type" value="Genomic_DNA"/>
</dbReference>
<evidence type="ECO:0000313" key="3">
    <source>
        <dbReference type="EMBL" id="GAA5508722.1"/>
    </source>
</evidence>
<organism evidence="3 4">
    <name type="scientific">Novipirellula caenicola</name>
    <dbReference type="NCBI Taxonomy" id="1536901"/>
    <lineage>
        <taxon>Bacteria</taxon>
        <taxon>Pseudomonadati</taxon>
        <taxon>Planctomycetota</taxon>
        <taxon>Planctomycetia</taxon>
        <taxon>Pirellulales</taxon>
        <taxon>Pirellulaceae</taxon>
        <taxon>Novipirellula</taxon>
    </lineage>
</organism>
<evidence type="ECO:0000313" key="4">
    <source>
        <dbReference type="Proteomes" id="UP001416858"/>
    </source>
</evidence>
<dbReference type="InterPro" id="IPR055161">
    <property type="entry name" value="NapH1-like_2nd"/>
</dbReference>
<dbReference type="InterPro" id="IPR036938">
    <property type="entry name" value="PAP2/HPO_sf"/>
</dbReference>
<dbReference type="SUPFAM" id="SSF48317">
    <property type="entry name" value="Acid phosphatase/Vanadium-dependent haloperoxidase"/>
    <property type="match status" value="1"/>
</dbReference>
<dbReference type="Gene3D" id="1.20.144.10">
    <property type="entry name" value="Phosphatidic acid phosphatase type 2/haloperoxidase"/>
    <property type="match status" value="1"/>
</dbReference>
<feature type="domain" description="DUF6851" evidence="1">
    <location>
        <begin position="330"/>
        <end position="469"/>
    </location>
</feature>
<evidence type="ECO:0000259" key="2">
    <source>
        <dbReference type="Pfam" id="PF22778"/>
    </source>
</evidence>
<dbReference type="InterPro" id="IPR002105">
    <property type="entry name" value="Dockerin_1_rpt"/>
</dbReference>
<feature type="domain" description="Vanadium-dependent haloperoxidase NapH1-like second helical-bundle" evidence="2">
    <location>
        <begin position="613"/>
        <end position="795"/>
    </location>
</feature>
<dbReference type="InterPro" id="IPR052559">
    <property type="entry name" value="V-haloperoxidase"/>
</dbReference>
<dbReference type="InterPro" id="IPR049283">
    <property type="entry name" value="DUF6851"/>
</dbReference>
<dbReference type="InterPro" id="IPR016119">
    <property type="entry name" value="Br/Cl_peroxidase_C"/>
</dbReference>
<keyword evidence="4" id="KW-1185">Reference proteome</keyword>
<name>A0ABP9VUA9_9BACT</name>
<dbReference type="CDD" id="cd03398">
    <property type="entry name" value="PAP2_haloperoxidase"/>
    <property type="match status" value="1"/>
</dbReference>
<dbReference type="Gene3D" id="1.10.606.10">
    <property type="entry name" value="Vanadium-containing Chloroperoxidase, domain 2"/>
    <property type="match status" value="1"/>
</dbReference>
<dbReference type="Pfam" id="PF22778">
    <property type="entry name" value="VCPO_2nd"/>
    <property type="match status" value="1"/>
</dbReference>
<dbReference type="PANTHER" id="PTHR34599">
    <property type="entry name" value="PEROXIDASE-RELATED"/>
    <property type="match status" value="1"/>
</dbReference>
<proteinExistence type="predicted"/>
<evidence type="ECO:0000259" key="1">
    <source>
        <dbReference type="Pfam" id="PF21167"/>
    </source>
</evidence>
<reference evidence="3 4" key="1">
    <citation type="submission" date="2024-02" db="EMBL/GenBank/DDBJ databases">
        <title>Rhodopirellula caenicola NBRC 110016.</title>
        <authorList>
            <person name="Ichikawa N."/>
            <person name="Katano-Makiyama Y."/>
            <person name="Hidaka K."/>
        </authorList>
    </citation>
    <scope>NUCLEOTIDE SEQUENCE [LARGE SCALE GENOMIC DNA]</scope>
    <source>
        <strain evidence="3 4">NBRC 110016</strain>
    </source>
</reference>
<gene>
    <name evidence="3" type="ORF">Rcae01_04189</name>
</gene>
<evidence type="ECO:0008006" key="5">
    <source>
        <dbReference type="Google" id="ProtNLM"/>
    </source>
</evidence>
<dbReference type="Pfam" id="PF21167">
    <property type="entry name" value="DUF6851"/>
    <property type="match status" value="1"/>
</dbReference>
<comment type="caution">
    <text evidence="3">The sequence shown here is derived from an EMBL/GenBank/DDBJ whole genome shotgun (WGS) entry which is preliminary data.</text>
</comment>
<accession>A0ABP9VUA9</accession>
<dbReference type="Proteomes" id="UP001416858">
    <property type="component" value="Unassembled WGS sequence"/>
</dbReference>
<dbReference type="Pfam" id="PF00404">
    <property type="entry name" value="Dockerin_1"/>
    <property type="match status" value="1"/>
</dbReference>
<protein>
    <recommendedName>
        <fullName evidence="5">PAP2 superfamily protein</fullName>
    </recommendedName>
</protein>